<evidence type="ECO:0000313" key="1">
    <source>
        <dbReference type="EMBL" id="RVD90876.1"/>
    </source>
</evidence>
<dbReference type="SUPFAM" id="SSF48371">
    <property type="entry name" value="ARM repeat"/>
    <property type="match status" value="1"/>
</dbReference>
<proteinExistence type="predicted"/>
<dbReference type="AlphaFoldDB" id="A0A437AII2"/>
<dbReference type="InterPro" id="IPR016024">
    <property type="entry name" value="ARM-type_fold"/>
</dbReference>
<dbReference type="STRING" id="291195.A0A437AII2"/>
<dbReference type="OrthoDB" id="27187at2759"/>
<dbReference type="GO" id="GO:0007076">
    <property type="term" value="P:mitotic chromosome condensation"/>
    <property type="evidence" value="ECO:0007669"/>
    <property type="project" value="InterPro"/>
</dbReference>
<dbReference type="Gene3D" id="1.25.10.10">
    <property type="entry name" value="Leucine-rich Repeat Variant"/>
    <property type="match status" value="1"/>
</dbReference>
<reference evidence="1 2" key="1">
    <citation type="submission" date="2018-10" db="EMBL/GenBank/DDBJ databases">
        <title>Draft genome sequence of the microsporidian Tubulinosema ratisbonensis.</title>
        <authorList>
            <person name="Polonais V."/>
            <person name="Peyretaillade E."/>
            <person name="Niehus S."/>
            <person name="Wawrzyniak I."/>
            <person name="Franchet A."/>
            <person name="Gaspin C."/>
            <person name="Reichstadt M."/>
            <person name="Belser C."/>
            <person name="Labadie K."/>
            <person name="Delbac F."/>
            <person name="Ferrandon D."/>
        </authorList>
    </citation>
    <scope>NUCLEOTIDE SEQUENCE [LARGE SCALE GENOMIC DNA]</scope>
    <source>
        <strain evidence="1 2">Franzen</strain>
    </source>
</reference>
<dbReference type="InterPro" id="IPR011989">
    <property type="entry name" value="ARM-like"/>
</dbReference>
<evidence type="ECO:0000313" key="2">
    <source>
        <dbReference type="Proteomes" id="UP000282876"/>
    </source>
</evidence>
<organism evidence="1 2">
    <name type="scientific">Tubulinosema ratisbonensis</name>
    <dbReference type="NCBI Taxonomy" id="291195"/>
    <lineage>
        <taxon>Eukaryota</taxon>
        <taxon>Fungi</taxon>
        <taxon>Fungi incertae sedis</taxon>
        <taxon>Microsporidia</taxon>
        <taxon>Tubulinosematoidea</taxon>
        <taxon>Tubulinosematidae</taxon>
        <taxon>Tubulinosema</taxon>
    </lineage>
</organism>
<protein>
    <submittedName>
        <fullName evidence="1">Chromosome condensation condensin complex</fullName>
    </submittedName>
</protein>
<dbReference type="GO" id="GO:0000796">
    <property type="term" value="C:condensin complex"/>
    <property type="evidence" value="ECO:0007669"/>
    <property type="project" value="InterPro"/>
</dbReference>
<dbReference type="EMBL" id="RCSS01000738">
    <property type="protein sequence ID" value="RVD90876.1"/>
    <property type="molecule type" value="Genomic_DNA"/>
</dbReference>
<comment type="caution">
    <text evidence="1">The sequence shown here is derived from an EMBL/GenBank/DDBJ whole genome shotgun (WGS) entry which is preliminary data.</text>
</comment>
<dbReference type="PANTHER" id="PTHR14418:SF5">
    <property type="entry name" value="CONDENSIN COMPLEX SUBUNIT 3"/>
    <property type="match status" value="1"/>
</dbReference>
<dbReference type="PANTHER" id="PTHR14418">
    <property type="entry name" value="CONDENSIN COMPLEX SUBUNIT 3-RELATED"/>
    <property type="match status" value="1"/>
</dbReference>
<name>A0A437AII2_9MICR</name>
<dbReference type="GO" id="GO:0000793">
    <property type="term" value="C:condensed chromosome"/>
    <property type="evidence" value="ECO:0007669"/>
    <property type="project" value="TreeGrafter"/>
</dbReference>
<sequence length="679" mass="81134">MNEPNLKTIFTEIQNTTLRKINKKINNVKEIICYNEQGLDSFIEILNIILIDKGKEIPYSIKISIKMTFNSLTEDENSHFFLQRIYEHLLNLLNCKLSRVRKKILVLLNFFSLENKNLTKISESLHDKDKNVRKECIKLLKDHQNKKIDNSGSINKMLKELLKHDPNSEVRKEALRVLEIKKENIPALISRSADIVPSVRKYFYENVLQFITVKSLEKEHKVFLLKASFTDRSSCFKNLFIKKIREEYSNNCILIINDFYDEIILEEIKELLCNFYDELELRFDEEFLKSMDFYSSFLVKEYLCFLENKFGRDTLDLPPLKLFLEFLYKKSKESIEDRKIIPFLKNLFKILSFYDVTDYESYKIVLSIIYKLTGQNFVEEIFDDVFQLSFISTDINFLGSLVKANEKNERILVLCKSIFKNIPFSELHTAILQEIIFKFQNKEQFYEILFYACLKEEKEEFLLHLLNDIENSFLFLTDLFLSDVFKEKIQKKLIDFLIIEAEKENINAVKSICKINLKEKTKHFLSKLFLLFYAEKNEEITQFLWVFFFDFFKENKRILINNFCPLLSDIPLNKHRVFVYQTFYWLQEENSDLLIYAILIFLQKNIGKNSRTLIRTLMLANVNGKDINLLKRIIYLIDLLNKRGYDLLILSEKINKFVYEEEIEDYLVKEVKNDLEIFY</sequence>
<dbReference type="VEuPathDB" id="MicrosporidiaDB:TUBRATIS_26900"/>
<accession>A0A437AII2</accession>
<gene>
    <name evidence="1" type="ORF">TUBRATIS_26900</name>
</gene>
<keyword evidence="2" id="KW-1185">Reference proteome</keyword>
<dbReference type="Proteomes" id="UP000282876">
    <property type="component" value="Unassembled WGS sequence"/>
</dbReference>
<dbReference type="InterPro" id="IPR027165">
    <property type="entry name" value="CND3"/>
</dbReference>